<evidence type="ECO:0000313" key="1">
    <source>
        <dbReference type="EMBL" id="KAI0094436.1"/>
    </source>
</evidence>
<proteinExistence type="predicted"/>
<protein>
    <submittedName>
        <fullName evidence="1">Uncharacterized protein</fullName>
    </submittedName>
</protein>
<dbReference type="Proteomes" id="UP001055072">
    <property type="component" value="Unassembled WGS sequence"/>
</dbReference>
<sequence>MATAPSTPCTTTPDSHRRIGTHETAGFTVRLDVVYYWVCRNGMSGNIADLFLHVPGTVPDIKEAEVMLVVSHFLSSHTHTSLQRTTRSTALVPGDGLFDVRCRETSYCRRTRRMQNHFLDYDYKLMPRRSSIKASNIRFRRKGVTEVSVMNIYETAS</sequence>
<dbReference type="EMBL" id="MU274900">
    <property type="protein sequence ID" value="KAI0094436.1"/>
    <property type="molecule type" value="Genomic_DNA"/>
</dbReference>
<gene>
    <name evidence="1" type="ORF">BDY19DRAFT_19297</name>
</gene>
<name>A0ACB8UJT5_9APHY</name>
<organism evidence="1 2">
    <name type="scientific">Irpex rosettiformis</name>
    <dbReference type="NCBI Taxonomy" id="378272"/>
    <lineage>
        <taxon>Eukaryota</taxon>
        <taxon>Fungi</taxon>
        <taxon>Dikarya</taxon>
        <taxon>Basidiomycota</taxon>
        <taxon>Agaricomycotina</taxon>
        <taxon>Agaricomycetes</taxon>
        <taxon>Polyporales</taxon>
        <taxon>Irpicaceae</taxon>
        <taxon>Irpex</taxon>
    </lineage>
</organism>
<reference evidence="1" key="1">
    <citation type="journal article" date="2021" name="Environ. Microbiol.">
        <title>Gene family expansions and transcriptome signatures uncover fungal adaptations to wood decay.</title>
        <authorList>
            <person name="Hage H."/>
            <person name="Miyauchi S."/>
            <person name="Viragh M."/>
            <person name="Drula E."/>
            <person name="Min B."/>
            <person name="Chaduli D."/>
            <person name="Navarro D."/>
            <person name="Favel A."/>
            <person name="Norest M."/>
            <person name="Lesage-Meessen L."/>
            <person name="Balint B."/>
            <person name="Merenyi Z."/>
            <person name="de Eugenio L."/>
            <person name="Morin E."/>
            <person name="Martinez A.T."/>
            <person name="Baldrian P."/>
            <person name="Stursova M."/>
            <person name="Martinez M.J."/>
            <person name="Novotny C."/>
            <person name="Magnuson J.K."/>
            <person name="Spatafora J.W."/>
            <person name="Maurice S."/>
            <person name="Pangilinan J."/>
            <person name="Andreopoulos W."/>
            <person name="LaButti K."/>
            <person name="Hundley H."/>
            <person name="Na H."/>
            <person name="Kuo A."/>
            <person name="Barry K."/>
            <person name="Lipzen A."/>
            <person name="Henrissat B."/>
            <person name="Riley R."/>
            <person name="Ahrendt S."/>
            <person name="Nagy L.G."/>
            <person name="Grigoriev I.V."/>
            <person name="Martin F."/>
            <person name="Rosso M.N."/>
        </authorList>
    </citation>
    <scope>NUCLEOTIDE SEQUENCE</scope>
    <source>
        <strain evidence="1">CBS 384.51</strain>
    </source>
</reference>
<accession>A0ACB8UJT5</accession>
<evidence type="ECO:0000313" key="2">
    <source>
        <dbReference type="Proteomes" id="UP001055072"/>
    </source>
</evidence>
<comment type="caution">
    <text evidence="1">The sequence shown here is derived from an EMBL/GenBank/DDBJ whole genome shotgun (WGS) entry which is preliminary data.</text>
</comment>
<keyword evidence="2" id="KW-1185">Reference proteome</keyword>